<dbReference type="InterPro" id="IPR007922">
    <property type="entry name" value="DciA-like"/>
</dbReference>
<name>A0ABS6V3Z6_9SPHN</name>
<accession>A0ABS6V3Z6</accession>
<dbReference type="Pfam" id="PF05258">
    <property type="entry name" value="DciA"/>
    <property type="match status" value="1"/>
</dbReference>
<keyword evidence="2" id="KW-1185">Reference proteome</keyword>
<dbReference type="PIRSF" id="PIRSF032064">
    <property type="entry name" value="UCP032064"/>
    <property type="match status" value="1"/>
</dbReference>
<organism evidence="1 2">
    <name type="scientific">Sphingomicrobium clamense</name>
    <dbReference type="NCBI Taxonomy" id="2851013"/>
    <lineage>
        <taxon>Bacteria</taxon>
        <taxon>Pseudomonadati</taxon>
        <taxon>Pseudomonadota</taxon>
        <taxon>Alphaproteobacteria</taxon>
        <taxon>Sphingomonadales</taxon>
        <taxon>Sphingomonadaceae</taxon>
        <taxon>Sphingomicrobium</taxon>
    </lineage>
</organism>
<reference evidence="1 2" key="1">
    <citation type="submission" date="2021-07" db="EMBL/GenBank/DDBJ databases">
        <title>The draft genome sequence of Sphingomicrobium sp. B8.</title>
        <authorList>
            <person name="Mu L."/>
        </authorList>
    </citation>
    <scope>NUCLEOTIDE SEQUENCE [LARGE SCALE GENOMIC DNA]</scope>
    <source>
        <strain evidence="1 2">B8</strain>
    </source>
</reference>
<dbReference type="Proteomes" id="UP000698028">
    <property type="component" value="Unassembled WGS sequence"/>
</dbReference>
<proteinExistence type="predicted"/>
<evidence type="ECO:0000313" key="2">
    <source>
        <dbReference type="Proteomes" id="UP000698028"/>
    </source>
</evidence>
<dbReference type="EMBL" id="JAHVAH010000001">
    <property type="protein sequence ID" value="MBW0144280.1"/>
    <property type="molecule type" value="Genomic_DNA"/>
</dbReference>
<dbReference type="RefSeq" id="WP_218632290.1">
    <property type="nucleotide sequence ID" value="NZ_JAHVAH010000001.1"/>
</dbReference>
<comment type="caution">
    <text evidence="1">The sequence shown here is derived from an EMBL/GenBank/DDBJ whole genome shotgun (WGS) entry which is preliminary data.</text>
</comment>
<gene>
    <name evidence="1" type="ORF">KTQ36_03100</name>
</gene>
<sequence length="173" mass="18752">MANRRPSRAKANDDDKRVNGVRRAGDIVGDIGGVAFKKFGFVQGAIVHRWPEIVGAKYARSSLPEAIKFPRGTKSNGTLTLLVEGAQAPLYQHLAPMIIDKVNAFFGYPAIANVVFRQGRLPLEAKRPERPTLREVPKELGEGLREISDPELRACLESLAAGLAGSKGPPKIS</sequence>
<evidence type="ECO:0000313" key="1">
    <source>
        <dbReference type="EMBL" id="MBW0144280.1"/>
    </source>
</evidence>
<protein>
    <submittedName>
        <fullName evidence="1">DUF721 domain-containing protein</fullName>
    </submittedName>
</protein>
<dbReference type="InterPro" id="IPR010593">
    <property type="entry name" value="DUF1159"/>
</dbReference>